<dbReference type="Gene3D" id="2.60.120.290">
    <property type="entry name" value="Spermadhesin, CUB domain"/>
    <property type="match status" value="1"/>
</dbReference>
<dbReference type="Gene3D" id="2.20.100.10">
    <property type="entry name" value="Thrombospondin type-1 (TSP1) repeat"/>
    <property type="match status" value="1"/>
</dbReference>
<dbReference type="EnsemblMetazoa" id="AAEL018221-RA">
    <property type="protein sequence ID" value="AAEL018221-PA"/>
    <property type="gene ID" value="AAEL018221"/>
</dbReference>
<feature type="compositionally biased region" description="Polar residues" evidence="8">
    <location>
        <begin position="840"/>
        <end position="854"/>
    </location>
</feature>
<dbReference type="SUPFAM" id="SSF82895">
    <property type="entry name" value="TSP-1 type 1 repeat"/>
    <property type="match status" value="1"/>
</dbReference>
<keyword evidence="6" id="KW-1015">Disulfide bond</keyword>
<dbReference type="GO" id="GO:0071944">
    <property type="term" value="C:cell periphery"/>
    <property type="evidence" value="ECO:0007669"/>
    <property type="project" value="TreeGrafter"/>
</dbReference>
<dbReference type="InterPro" id="IPR036383">
    <property type="entry name" value="TSP1_rpt_sf"/>
</dbReference>
<dbReference type="Pfam" id="PF00090">
    <property type="entry name" value="TSP_1"/>
    <property type="match status" value="1"/>
</dbReference>
<dbReference type="PANTHER" id="PTHR16311:SF3">
    <property type="entry name" value="THROMBOSPONDIN TYPE-1 DOMAIN-CONTAINING PROTEIN 1"/>
    <property type="match status" value="1"/>
</dbReference>
<feature type="compositionally biased region" description="Polar residues" evidence="8">
    <location>
        <begin position="790"/>
        <end position="803"/>
    </location>
</feature>
<evidence type="ECO:0000313" key="10">
    <source>
        <dbReference type="EnsemblMetazoa" id="AAEL018221-PA"/>
    </source>
</evidence>
<evidence type="ECO:0000256" key="5">
    <source>
        <dbReference type="ARBA" id="ARBA00023136"/>
    </source>
</evidence>
<feature type="compositionally biased region" description="Basic and acidic residues" evidence="8">
    <location>
        <begin position="876"/>
        <end position="885"/>
    </location>
</feature>
<dbReference type="InterPro" id="IPR000884">
    <property type="entry name" value="TSP1_rpt"/>
</dbReference>
<feature type="compositionally biased region" description="Polar residues" evidence="8">
    <location>
        <begin position="765"/>
        <end position="779"/>
    </location>
</feature>
<evidence type="ECO:0000256" key="8">
    <source>
        <dbReference type="SAM" id="MobiDB-lite"/>
    </source>
</evidence>
<keyword evidence="11" id="KW-1185">Reference proteome</keyword>
<dbReference type="SUPFAM" id="SSF49854">
    <property type="entry name" value="Spermadhesin, CUB domain"/>
    <property type="match status" value="1"/>
</dbReference>
<dbReference type="VEuPathDB" id="VectorBase:AAEL018221"/>
<dbReference type="OrthoDB" id="446173at2759"/>
<reference evidence="10 11" key="1">
    <citation type="submission" date="2017-06" db="EMBL/GenBank/DDBJ databases">
        <title>Aedes aegypti genome working group (AGWG) sequencing and assembly.</title>
        <authorList>
            <consortium name="Aedes aegypti Genome Working Group (AGWG)"/>
            <person name="Matthews B.J."/>
        </authorList>
    </citation>
    <scope>NUCLEOTIDE SEQUENCE [LARGE SCALE GENOMIC DNA]</scope>
    <source>
        <strain evidence="10 11">LVP_AGWG</strain>
    </source>
</reference>
<dbReference type="PANTHER" id="PTHR16311">
    <property type="entry name" value="THROMBOSPONDIN TYPE I DOMAIN-CONTAINING 1"/>
    <property type="match status" value="1"/>
</dbReference>
<dbReference type="PROSITE" id="PS50092">
    <property type="entry name" value="TSP1"/>
    <property type="match status" value="1"/>
</dbReference>
<dbReference type="AlphaFoldDB" id="A0A1S4G7D5"/>
<evidence type="ECO:0000256" key="7">
    <source>
        <dbReference type="ARBA" id="ARBA00023180"/>
    </source>
</evidence>
<accession>A0A1S4G7D5</accession>
<reference evidence="10" key="2">
    <citation type="submission" date="2021-02" db="UniProtKB">
        <authorList>
            <consortium name="EnsemblMetazoa"/>
        </authorList>
    </citation>
    <scope>IDENTIFICATION</scope>
    <source>
        <strain evidence="10">LVP_AGWG</strain>
    </source>
</reference>
<feature type="compositionally biased region" description="Acidic residues" evidence="8">
    <location>
        <begin position="1076"/>
        <end position="1087"/>
    </location>
</feature>
<feature type="region of interest" description="Disordered" evidence="8">
    <location>
        <begin position="764"/>
        <end position="885"/>
    </location>
</feature>
<dbReference type="InParanoid" id="A0A1S4G7D5"/>
<keyword evidence="4 9" id="KW-1133">Transmembrane helix</keyword>
<feature type="transmembrane region" description="Helical" evidence="9">
    <location>
        <begin position="637"/>
        <end position="662"/>
    </location>
</feature>
<feature type="region of interest" description="Disordered" evidence="8">
    <location>
        <begin position="1045"/>
        <end position="1103"/>
    </location>
</feature>
<dbReference type="GO" id="GO:0007399">
    <property type="term" value="P:nervous system development"/>
    <property type="evidence" value="ECO:0007669"/>
    <property type="project" value="UniProtKB-ARBA"/>
</dbReference>
<protein>
    <submittedName>
        <fullName evidence="10">Uncharacterized protein</fullName>
    </submittedName>
</protein>
<feature type="compositionally biased region" description="Polar residues" evidence="8">
    <location>
        <begin position="1055"/>
        <end position="1065"/>
    </location>
</feature>
<comment type="subcellular location">
    <subcellularLocation>
        <location evidence="1">Membrane</location>
        <topology evidence="1">Single-pass membrane protein</topology>
    </subcellularLocation>
</comment>
<dbReference type="FunCoup" id="A0A1S4G7D5">
    <property type="interactions" value="26"/>
</dbReference>
<keyword evidence="3" id="KW-0677">Repeat</keyword>
<gene>
    <name evidence="10" type="primary">5575378</name>
</gene>
<proteinExistence type="predicted"/>
<dbReference type="InterPro" id="IPR035914">
    <property type="entry name" value="Sperma_CUB_dom_sf"/>
</dbReference>
<evidence type="ECO:0000256" key="1">
    <source>
        <dbReference type="ARBA" id="ARBA00004167"/>
    </source>
</evidence>
<organism evidence="10 11">
    <name type="scientific">Aedes aegypti</name>
    <name type="common">Yellowfever mosquito</name>
    <name type="synonym">Culex aegypti</name>
    <dbReference type="NCBI Taxonomy" id="7159"/>
    <lineage>
        <taxon>Eukaryota</taxon>
        <taxon>Metazoa</taxon>
        <taxon>Ecdysozoa</taxon>
        <taxon>Arthropoda</taxon>
        <taxon>Hexapoda</taxon>
        <taxon>Insecta</taxon>
        <taxon>Pterygota</taxon>
        <taxon>Neoptera</taxon>
        <taxon>Endopterygota</taxon>
        <taxon>Diptera</taxon>
        <taxon>Nematocera</taxon>
        <taxon>Culicoidea</taxon>
        <taxon>Culicidae</taxon>
        <taxon>Culicinae</taxon>
        <taxon>Aedini</taxon>
        <taxon>Aedes</taxon>
        <taxon>Stegomyia</taxon>
    </lineage>
</organism>
<evidence type="ECO:0000256" key="3">
    <source>
        <dbReference type="ARBA" id="ARBA00022737"/>
    </source>
</evidence>
<evidence type="ECO:0000313" key="11">
    <source>
        <dbReference type="Proteomes" id="UP000008820"/>
    </source>
</evidence>
<evidence type="ECO:0000256" key="2">
    <source>
        <dbReference type="ARBA" id="ARBA00022692"/>
    </source>
</evidence>
<dbReference type="GO" id="GO:0016020">
    <property type="term" value="C:membrane"/>
    <property type="evidence" value="ECO:0007669"/>
    <property type="project" value="UniProtKB-SubCell"/>
</dbReference>
<evidence type="ECO:0000256" key="4">
    <source>
        <dbReference type="ARBA" id="ARBA00022989"/>
    </source>
</evidence>
<feature type="compositionally biased region" description="Basic and acidic residues" evidence="8">
    <location>
        <begin position="804"/>
        <end position="830"/>
    </location>
</feature>
<keyword evidence="2 9" id="KW-0812">Transmembrane</keyword>
<dbReference type="FunFam" id="2.20.100.10:FF:000021">
    <property type="entry name" value="semaphorin-5B isoform X1"/>
    <property type="match status" value="1"/>
</dbReference>
<sequence>MHITSHDGRSRGRSGGASIIGPGKILLCCVHILLVLINDAFVDGLRKGRLMVPASYTAQMDDLDIQLQTEDKAAAELMANDATDLKLQISHVKPTGGTTISLLDIKPDANHNVTQIKIPCGYFMHGGLYELSIEQPAAIDAANAGMEFDERLRQQLNVSWPTPTVSLVPSTISTYPEELVRGSLQFADVRCPNAMAIDDDSVDVPEFWLELVYCGHNEACPLETVSKPQILFSEQVRGFPSSRVINFRCDLFGLAGYYLLHLRSANQDPTLEGALRGARALLKADWSKQYVFTVHARSIFPCDAHSSGIHVLFQYPSCILNQSDRVRVYAKLRADVSSLVPPTSLHYIAEQRVMKGQHALYFECDLFYEKYIEYCFVYVSQAISGAVADIRMDCVPTLPVSPSDSGGWGPWSNWTHCSTTCRGGVRNRYRFCDSPPPRYGAKFCEGASVQTERCGTQTSFDSWECMFSPGAGSNLPSEIADVSTEVGPACRCGCIIHLGAVKPKRLIASSSESCPERSLWLVQGDEGHRIRFTVDFSKFPCDQQWLKVRDGDKLSHELILEYASGHIESGKSADSTGPRLLVDFHSKKMEHYDENCIAGFVGQAEQIKILPNNVSISMASKVIMPFVQSFSYANLTLAHICAIVFISFIIFISFLLLVQYVFRYRKYELATSRMEPDSPAHTLFGSAVSLSNAQQPRSRAMSTTTLISEIVSYVKLRPKKGSVKHDRLRESVEYSIENFDVPSDGSTELSGKALSTEKVDEIPLQTLNNLDHPNGSSADSSREIVEPYSDDQSTNVSSAYSTLNREETPLVERRVQKTTPERRNQSKSEGEGSPNEKTPPVSSASTITLTNISPSDIECSSPASSVANTIRNRTRNLKESKEKKNLQKLLAGSDFSLGHPEDMEMDYYDYNVTNAGAAPGSYLGMDPAFLVWIPPLNDEDITEEVELESAINDREGSEPRSSNVTPNEEIVKILQQRRNDYLIVNSISKSDIYAEVQDVPQSMVVDNRSVRDSPAVTISRKNHLQELAFHNARRKTSPPMGEEFIEDEREKETSFTKSPVDNKQISDLYDSADIQFADDEEEDEDEPVVAVPNPSKPVKSTKV</sequence>
<keyword evidence="7" id="KW-0325">Glycoprotein</keyword>
<evidence type="ECO:0000256" key="9">
    <source>
        <dbReference type="SAM" id="Phobius"/>
    </source>
</evidence>
<dbReference type="InterPro" id="IPR038877">
    <property type="entry name" value="THSD1"/>
</dbReference>
<name>A0A1S4G7D5_AEDAE</name>
<dbReference type="Proteomes" id="UP000008820">
    <property type="component" value="Chromosome 3"/>
</dbReference>
<dbReference type="SMART" id="SM00209">
    <property type="entry name" value="TSP1"/>
    <property type="match status" value="1"/>
</dbReference>
<feature type="compositionally biased region" description="Polar residues" evidence="8">
    <location>
        <begin position="861"/>
        <end position="871"/>
    </location>
</feature>
<evidence type="ECO:0000256" key="6">
    <source>
        <dbReference type="ARBA" id="ARBA00023157"/>
    </source>
</evidence>
<keyword evidence="5 9" id="KW-0472">Membrane</keyword>